<dbReference type="SUPFAM" id="SSF52540">
    <property type="entry name" value="P-loop containing nucleoside triphosphate hydrolases"/>
    <property type="match status" value="1"/>
</dbReference>
<feature type="non-terminal residue" evidence="2">
    <location>
        <position position="281"/>
    </location>
</feature>
<dbReference type="EMBL" id="JAOPGA020000383">
    <property type="protein sequence ID" value="KAL0478421.1"/>
    <property type="molecule type" value="Genomic_DNA"/>
</dbReference>
<dbReference type="Pfam" id="PF13191">
    <property type="entry name" value="AAA_16"/>
    <property type="match status" value="1"/>
</dbReference>
<evidence type="ECO:0000313" key="2">
    <source>
        <dbReference type="EMBL" id="KAL0478421.1"/>
    </source>
</evidence>
<sequence>MEDFAGVSLDKVLEEHRDGIDVTTFLKLAAKITECVTLLHQHHIIHQSLCPHHILWNKATDDVRLIDLGLSSELTQGFQISLHQKHVGKLLSYISPEQTGRINCPVDYRSDLYALGVTFYQLLTGVLPFSQSNQDTTVELDSMDIIYDIIAKAVVPTNVRKKNIPKPINDMIMKLLSKPSEERYQSTFGLRHDLRMMLSQPNNFENFKIATQDVKSTFRVSQKLYGRSDQVDSILRTFELISHQKISCGLVLVSGYSGVGKTSLVNEVYGPLARCRGYFIS</sequence>
<dbReference type="InterPro" id="IPR041664">
    <property type="entry name" value="AAA_16"/>
</dbReference>
<evidence type="ECO:0000259" key="1">
    <source>
        <dbReference type="PROSITE" id="PS50011"/>
    </source>
</evidence>
<comment type="caution">
    <text evidence="2">The sequence shown here is derived from an EMBL/GenBank/DDBJ whole genome shotgun (WGS) entry which is preliminary data.</text>
</comment>
<name>A0AAW2YLQ3_9EUKA</name>
<dbReference type="InterPro" id="IPR027417">
    <property type="entry name" value="P-loop_NTPase"/>
</dbReference>
<evidence type="ECO:0000313" key="3">
    <source>
        <dbReference type="Proteomes" id="UP001431209"/>
    </source>
</evidence>
<reference evidence="2 3" key="1">
    <citation type="submission" date="2024-03" db="EMBL/GenBank/DDBJ databases">
        <title>The Acrasis kona genome and developmental transcriptomes reveal deep origins of eukaryotic multicellular pathways.</title>
        <authorList>
            <person name="Sheikh S."/>
            <person name="Fu C.-J."/>
            <person name="Brown M.W."/>
            <person name="Baldauf S.L."/>
        </authorList>
    </citation>
    <scope>NUCLEOTIDE SEQUENCE [LARGE SCALE GENOMIC DNA]</scope>
    <source>
        <strain evidence="2 3">ATCC MYA-3509</strain>
    </source>
</reference>
<dbReference type="PROSITE" id="PS50011">
    <property type="entry name" value="PROTEIN_KINASE_DOM"/>
    <property type="match status" value="1"/>
</dbReference>
<dbReference type="PANTHER" id="PTHR43642:SF1">
    <property type="entry name" value="HYBRID SIGNAL TRANSDUCTION HISTIDINE KINASE G"/>
    <property type="match status" value="1"/>
</dbReference>
<dbReference type="PANTHER" id="PTHR43642">
    <property type="entry name" value="HYBRID SIGNAL TRANSDUCTION HISTIDINE KINASE G"/>
    <property type="match status" value="1"/>
</dbReference>
<dbReference type="AlphaFoldDB" id="A0AAW2YLQ3"/>
<proteinExistence type="predicted"/>
<feature type="domain" description="Protein kinase" evidence="1">
    <location>
        <begin position="1"/>
        <end position="195"/>
    </location>
</feature>
<dbReference type="Pfam" id="PF00069">
    <property type="entry name" value="Pkinase"/>
    <property type="match status" value="1"/>
</dbReference>
<accession>A0AAW2YLQ3</accession>
<protein>
    <recommendedName>
        <fullName evidence="1">Protein kinase domain-containing protein</fullName>
    </recommendedName>
</protein>
<dbReference type="InterPro" id="IPR011009">
    <property type="entry name" value="Kinase-like_dom_sf"/>
</dbReference>
<dbReference type="GO" id="GO:0005524">
    <property type="term" value="F:ATP binding"/>
    <property type="evidence" value="ECO:0007669"/>
    <property type="project" value="InterPro"/>
</dbReference>
<dbReference type="SMART" id="SM00220">
    <property type="entry name" value="S_TKc"/>
    <property type="match status" value="1"/>
</dbReference>
<dbReference type="InterPro" id="IPR000719">
    <property type="entry name" value="Prot_kinase_dom"/>
</dbReference>
<dbReference type="Proteomes" id="UP001431209">
    <property type="component" value="Unassembled WGS sequence"/>
</dbReference>
<organism evidence="2 3">
    <name type="scientific">Acrasis kona</name>
    <dbReference type="NCBI Taxonomy" id="1008807"/>
    <lineage>
        <taxon>Eukaryota</taxon>
        <taxon>Discoba</taxon>
        <taxon>Heterolobosea</taxon>
        <taxon>Tetramitia</taxon>
        <taxon>Eutetramitia</taxon>
        <taxon>Acrasidae</taxon>
        <taxon>Acrasis</taxon>
    </lineage>
</organism>
<dbReference type="InterPro" id="IPR053159">
    <property type="entry name" value="Hybrid_Histidine_Kinase"/>
</dbReference>
<dbReference type="Gene3D" id="1.10.510.10">
    <property type="entry name" value="Transferase(Phosphotransferase) domain 1"/>
    <property type="match status" value="1"/>
</dbReference>
<gene>
    <name evidence="2" type="ORF">AKO1_000114</name>
</gene>
<dbReference type="SUPFAM" id="SSF56112">
    <property type="entry name" value="Protein kinase-like (PK-like)"/>
    <property type="match status" value="1"/>
</dbReference>
<dbReference type="GO" id="GO:0004672">
    <property type="term" value="F:protein kinase activity"/>
    <property type="evidence" value="ECO:0007669"/>
    <property type="project" value="InterPro"/>
</dbReference>
<keyword evidence="3" id="KW-1185">Reference proteome</keyword>